<dbReference type="Proteomes" id="UP000177987">
    <property type="component" value="Unassembled WGS sequence"/>
</dbReference>
<dbReference type="AlphaFoldDB" id="A0A1G2SFF1"/>
<reference evidence="1 2" key="1">
    <citation type="journal article" date="2016" name="Nat. Commun.">
        <title>Thousands of microbial genomes shed light on interconnected biogeochemical processes in an aquifer system.</title>
        <authorList>
            <person name="Anantharaman K."/>
            <person name="Brown C.T."/>
            <person name="Hug L.A."/>
            <person name="Sharon I."/>
            <person name="Castelle C.J."/>
            <person name="Probst A.J."/>
            <person name="Thomas B.C."/>
            <person name="Singh A."/>
            <person name="Wilkins M.J."/>
            <person name="Karaoz U."/>
            <person name="Brodie E.L."/>
            <person name="Williams K.H."/>
            <person name="Hubbard S.S."/>
            <person name="Banfield J.F."/>
        </authorList>
    </citation>
    <scope>NUCLEOTIDE SEQUENCE [LARGE SCALE GENOMIC DNA]</scope>
</reference>
<evidence type="ECO:0000313" key="2">
    <source>
        <dbReference type="Proteomes" id="UP000177987"/>
    </source>
</evidence>
<accession>A0A1G2SFF1</accession>
<sequence length="74" mass="8370">MILRLSSTYLFAENHWMQNIATINFKETMQGIGNVIYGQTKSLGPSPESADSQIREKSFVLVLMDLGSHAYLFE</sequence>
<evidence type="ECO:0000313" key="1">
    <source>
        <dbReference type="EMBL" id="OHA83817.1"/>
    </source>
</evidence>
<organism evidence="1 2">
    <name type="scientific">Candidatus Yonathbacteria bacterium RIFCSPLOWO2_01_FULL_47_33b</name>
    <dbReference type="NCBI Taxonomy" id="1802727"/>
    <lineage>
        <taxon>Bacteria</taxon>
        <taxon>Candidatus Yonathiibacteriota</taxon>
    </lineage>
</organism>
<comment type="caution">
    <text evidence="1">The sequence shown here is derived from an EMBL/GenBank/DDBJ whole genome shotgun (WGS) entry which is preliminary data.</text>
</comment>
<dbReference type="STRING" id="1802727.A2937_01965"/>
<gene>
    <name evidence="1" type="ORF">A2937_01965</name>
</gene>
<protein>
    <submittedName>
        <fullName evidence="1">Uncharacterized protein</fullName>
    </submittedName>
</protein>
<proteinExistence type="predicted"/>
<dbReference type="EMBL" id="MHUW01000013">
    <property type="protein sequence ID" value="OHA83817.1"/>
    <property type="molecule type" value="Genomic_DNA"/>
</dbReference>
<name>A0A1G2SFF1_9BACT</name>